<dbReference type="RefSeq" id="WP_079665806.1">
    <property type="nucleotide sequence ID" value="NZ_FUYZ01000001.1"/>
</dbReference>
<dbReference type="PANTHER" id="PTHR33567">
    <property type="entry name" value="CHROMATE ION TRANSPORTER (EUROFUNG)"/>
    <property type="match status" value="1"/>
</dbReference>
<evidence type="ECO:0000256" key="7">
    <source>
        <dbReference type="SAM" id="Phobius"/>
    </source>
</evidence>
<dbReference type="GO" id="GO:0005886">
    <property type="term" value="C:plasma membrane"/>
    <property type="evidence" value="ECO:0007669"/>
    <property type="project" value="UniProtKB-SubCell"/>
</dbReference>
<dbReference type="InterPro" id="IPR014047">
    <property type="entry name" value="Chr_Tranpt_l_chain"/>
</dbReference>
<dbReference type="EMBL" id="FUYZ01000001">
    <property type="protein sequence ID" value="SKB65793.1"/>
    <property type="molecule type" value="Genomic_DNA"/>
</dbReference>
<name>A0A1T5D2G9_9FLAO</name>
<dbReference type="AlphaFoldDB" id="A0A1T5D2G9"/>
<dbReference type="GO" id="GO:0015109">
    <property type="term" value="F:chromate transmembrane transporter activity"/>
    <property type="evidence" value="ECO:0007669"/>
    <property type="project" value="InterPro"/>
</dbReference>
<gene>
    <name evidence="8" type="ORF">SAMN05660477_00540</name>
</gene>
<feature type="transmembrane region" description="Helical" evidence="7">
    <location>
        <begin position="222"/>
        <end position="241"/>
    </location>
</feature>
<evidence type="ECO:0000256" key="2">
    <source>
        <dbReference type="ARBA" id="ARBA00005262"/>
    </source>
</evidence>
<evidence type="ECO:0000256" key="6">
    <source>
        <dbReference type="ARBA" id="ARBA00023136"/>
    </source>
</evidence>
<keyword evidence="5 7" id="KW-1133">Transmembrane helix</keyword>
<reference evidence="8 9" key="1">
    <citation type="submission" date="2017-02" db="EMBL/GenBank/DDBJ databases">
        <authorList>
            <person name="Peterson S.W."/>
        </authorList>
    </citation>
    <scope>NUCLEOTIDE SEQUENCE [LARGE SCALE GENOMIC DNA]</scope>
    <source>
        <strain evidence="8 9">DSM 22323</strain>
    </source>
</reference>
<evidence type="ECO:0000313" key="9">
    <source>
        <dbReference type="Proteomes" id="UP000191112"/>
    </source>
</evidence>
<evidence type="ECO:0000313" key="8">
    <source>
        <dbReference type="EMBL" id="SKB65793.1"/>
    </source>
</evidence>
<dbReference type="PIRSF" id="PIRSF004810">
    <property type="entry name" value="ChrA"/>
    <property type="match status" value="1"/>
</dbReference>
<feature type="transmembrane region" description="Helical" evidence="7">
    <location>
        <begin position="400"/>
        <end position="416"/>
    </location>
</feature>
<feature type="transmembrane region" description="Helical" evidence="7">
    <location>
        <begin position="296"/>
        <end position="318"/>
    </location>
</feature>
<dbReference type="STRING" id="619805.SAMN05660477_00540"/>
<keyword evidence="4 7" id="KW-0812">Transmembrane</keyword>
<accession>A0A1T5D2G9</accession>
<feature type="transmembrane region" description="Helical" evidence="7">
    <location>
        <begin position="366"/>
        <end position="385"/>
    </location>
</feature>
<keyword evidence="3" id="KW-1003">Cell membrane</keyword>
<feature type="transmembrane region" description="Helical" evidence="7">
    <location>
        <begin position="423"/>
        <end position="440"/>
    </location>
</feature>
<evidence type="ECO:0000256" key="3">
    <source>
        <dbReference type="ARBA" id="ARBA00022475"/>
    </source>
</evidence>
<feature type="transmembrane region" description="Helical" evidence="7">
    <location>
        <begin position="117"/>
        <end position="138"/>
    </location>
</feature>
<sequence length="441" mass="49576">MTDIPQNKIEKPSFWEAFWFWFKLGWISFGGTTGHITIMHDFLVEKKKWVSDSKFFHILNACMILPGPEAHQTAIYIGWKLHGIKGGIISGLFFILPSTLILLALSIIYAIYGNHPFLISLFDALKPAVLAIILFATYKVAKKSLLSLVHIFVAFAAFILSFFVGVPMPWIILGIIVLGILIQIFNPKILNLKKPTEENLKNEENFYINSLQKNPKISIKKLLLQFSVFVVIWIIPFLMLICFSNDGGFFTSFSLLFTKAAFFTIGGSYTVIPYVANLVTQKLHWLTNTQMVDGFALAETTPGPLVIVLAYVGFMAAFNHSEHSLLIGSIGLLAAAYFTFLPNFMLIFLGGPFIEKWQKNSTIQAVLSLVTAGVVGVIANLAFYLGENILFHNANFNFENIHWISLIWVGVCLLLLTRFKINMIYVILLSIGFGIIRIFLI</sequence>
<protein>
    <submittedName>
        <fullName evidence="8">Chromate transporter</fullName>
    </submittedName>
</protein>
<dbReference type="Pfam" id="PF02417">
    <property type="entry name" value="Chromate_transp"/>
    <property type="match status" value="2"/>
</dbReference>
<comment type="subcellular location">
    <subcellularLocation>
        <location evidence="1">Cell membrane</location>
        <topology evidence="1">Multi-pass membrane protein</topology>
    </subcellularLocation>
</comment>
<dbReference type="InterPro" id="IPR003370">
    <property type="entry name" value="Chromate_transpt"/>
</dbReference>
<feature type="transmembrane region" description="Helical" evidence="7">
    <location>
        <begin position="253"/>
        <end position="275"/>
    </location>
</feature>
<feature type="transmembrane region" description="Helical" evidence="7">
    <location>
        <begin position="88"/>
        <end position="111"/>
    </location>
</feature>
<dbReference type="OrthoDB" id="9788907at2"/>
<keyword evidence="9" id="KW-1185">Reference proteome</keyword>
<keyword evidence="6 7" id="KW-0472">Membrane</keyword>
<feature type="transmembrane region" description="Helical" evidence="7">
    <location>
        <begin position="145"/>
        <end position="164"/>
    </location>
</feature>
<comment type="similarity">
    <text evidence="2">Belongs to the chromate ion transporter (CHR) (TC 2.A.51) family.</text>
</comment>
<dbReference type="NCBIfam" id="TIGR00937">
    <property type="entry name" value="2A51"/>
    <property type="match status" value="1"/>
</dbReference>
<evidence type="ECO:0000256" key="5">
    <source>
        <dbReference type="ARBA" id="ARBA00022989"/>
    </source>
</evidence>
<dbReference type="Proteomes" id="UP000191112">
    <property type="component" value="Unassembled WGS sequence"/>
</dbReference>
<proteinExistence type="inferred from homology"/>
<evidence type="ECO:0000256" key="1">
    <source>
        <dbReference type="ARBA" id="ARBA00004651"/>
    </source>
</evidence>
<organism evidence="8 9">
    <name type="scientific">Soonwooa buanensis</name>
    <dbReference type="NCBI Taxonomy" id="619805"/>
    <lineage>
        <taxon>Bacteria</taxon>
        <taxon>Pseudomonadati</taxon>
        <taxon>Bacteroidota</taxon>
        <taxon>Flavobacteriia</taxon>
        <taxon>Flavobacteriales</taxon>
        <taxon>Weeksellaceae</taxon>
        <taxon>Chryseobacterium group</taxon>
        <taxon>Soonwooa</taxon>
    </lineage>
</organism>
<evidence type="ECO:0000256" key="4">
    <source>
        <dbReference type="ARBA" id="ARBA00022692"/>
    </source>
</evidence>
<feature type="transmembrane region" description="Helical" evidence="7">
    <location>
        <begin position="170"/>
        <end position="186"/>
    </location>
</feature>
<dbReference type="PANTHER" id="PTHR33567:SF3">
    <property type="entry name" value="CHROMATE ION TRANSPORTER (EUROFUNG)"/>
    <property type="match status" value="1"/>
</dbReference>
<feature type="transmembrane region" description="Helical" evidence="7">
    <location>
        <begin position="330"/>
        <end position="354"/>
    </location>
</feature>